<dbReference type="GO" id="GO:0032259">
    <property type="term" value="P:methylation"/>
    <property type="evidence" value="ECO:0007669"/>
    <property type="project" value="UniProtKB-KW"/>
</dbReference>
<reference evidence="2 3" key="1">
    <citation type="journal article" date="2016" name="Front. Microbiol.">
        <title>Comparative Genomics Analysis of Streptomyces Species Reveals Their Adaptation to the Marine Environment and Their Diversity at the Genomic Level.</title>
        <authorList>
            <person name="Tian X."/>
            <person name="Zhang Z."/>
            <person name="Yang T."/>
            <person name="Chen M."/>
            <person name="Li J."/>
            <person name="Chen F."/>
            <person name="Yang J."/>
            <person name="Li W."/>
            <person name="Zhang B."/>
            <person name="Zhang Z."/>
            <person name="Wu J."/>
            <person name="Zhang C."/>
            <person name="Long L."/>
            <person name="Xiao J."/>
        </authorList>
    </citation>
    <scope>NUCLEOTIDE SEQUENCE [LARGE SCALE GENOMIC DNA]</scope>
    <source>
        <strain evidence="2 3">SCSIO 10390</strain>
    </source>
</reference>
<dbReference type="Pfam" id="PF08241">
    <property type="entry name" value="Methyltransf_11"/>
    <property type="match status" value="1"/>
</dbReference>
<dbReference type="InterPro" id="IPR029063">
    <property type="entry name" value="SAM-dependent_MTases_sf"/>
</dbReference>
<evidence type="ECO:0000313" key="3">
    <source>
        <dbReference type="Proteomes" id="UP000176087"/>
    </source>
</evidence>
<dbReference type="InterPro" id="IPR013216">
    <property type="entry name" value="Methyltransf_11"/>
</dbReference>
<dbReference type="SUPFAM" id="SSF53335">
    <property type="entry name" value="S-adenosyl-L-methionine-dependent methyltransferases"/>
    <property type="match status" value="1"/>
</dbReference>
<dbReference type="RefSeq" id="WP_070008734.1">
    <property type="nucleotide sequence ID" value="NZ_LJGS01000034.1"/>
</dbReference>
<protein>
    <submittedName>
        <fullName evidence="2">Methyltransferase type 11</fullName>
    </submittedName>
</protein>
<dbReference type="CDD" id="cd02440">
    <property type="entry name" value="AdoMet_MTases"/>
    <property type="match status" value="1"/>
</dbReference>
<dbReference type="Gene3D" id="3.40.50.150">
    <property type="entry name" value="Vaccinia Virus protein VP39"/>
    <property type="match status" value="1"/>
</dbReference>
<dbReference type="InterPro" id="IPR052356">
    <property type="entry name" value="Thiol_S-MT"/>
</dbReference>
<dbReference type="PATRIC" id="fig|933944.5.peg.4943"/>
<dbReference type="PANTHER" id="PTHR45036">
    <property type="entry name" value="METHYLTRANSFERASE LIKE 7B"/>
    <property type="match status" value="1"/>
</dbReference>
<comment type="caution">
    <text evidence="2">The sequence shown here is derived from an EMBL/GenBank/DDBJ whole genome shotgun (WGS) entry which is preliminary data.</text>
</comment>
<dbReference type="AlphaFoldDB" id="A0A1E7JVH6"/>
<accession>A0A1E7JVH6</accession>
<dbReference type="OrthoDB" id="65624at2"/>
<organism evidence="2 3">
    <name type="scientific">Streptomyces abyssalis</name>
    <dbReference type="NCBI Taxonomy" id="933944"/>
    <lineage>
        <taxon>Bacteria</taxon>
        <taxon>Bacillati</taxon>
        <taxon>Actinomycetota</taxon>
        <taxon>Actinomycetes</taxon>
        <taxon>Kitasatosporales</taxon>
        <taxon>Streptomycetaceae</taxon>
        <taxon>Streptomyces</taxon>
    </lineage>
</organism>
<proteinExistence type="predicted"/>
<dbReference type="STRING" id="933944.AN215_00635"/>
<keyword evidence="2" id="KW-0489">Methyltransferase</keyword>
<dbReference type="PANTHER" id="PTHR45036:SF1">
    <property type="entry name" value="METHYLTRANSFERASE LIKE 7A"/>
    <property type="match status" value="1"/>
</dbReference>
<evidence type="ECO:0000313" key="2">
    <source>
        <dbReference type="EMBL" id="OEU94486.1"/>
    </source>
</evidence>
<keyword evidence="2" id="KW-0808">Transferase</keyword>
<evidence type="ECO:0000259" key="1">
    <source>
        <dbReference type="Pfam" id="PF08241"/>
    </source>
</evidence>
<feature type="domain" description="Methyltransferase type 11" evidence="1">
    <location>
        <begin position="53"/>
        <end position="146"/>
    </location>
</feature>
<keyword evidence="3" id="KW-1185">Reference proteome</keyword>
<dbReference type="Proteomes" id="UP000176087">
    <property type="component" value="Unassembled WGS sequence"/>
</dbReference>
<gene>
    <name evidence="2" type="ORF">AN215_00635</name>
</gene>
<dbReference type="GO" id="GO:0008757">
    <property type="term" value="F:S-adenosylmethionine-dependent methyltransferase activity"/>
    <property type="evidence" value="ECO:0007669"/>
    <property type="project" value="InterPro"/>
</dbReference>
<name>A0A1E7JVH6_9ACTN</name>
<sequence>MPARDTERARERAVRHPLFARFYERQSEAADVRMGVRAHREELLSGLTGRVIEIGAGNGLNFARYPPGVSEVIAVEPEPRLRGAATAAAGKAPVPVHVVDGTAQALPAADASCDAAVCSLVMCSLPDVPLALDEVRRVLRPGGELRFYEHGRAEDRPGMLRFQRVLDATVWPLLLGGCHTSRDPVGLIKEAGFTDVSFRRLVVPQDGPVLPSSFHVLGSARRP</sequence>
<dbReference type="EMBL" id="LJGT01000035">
    <property type="protein sequence ID" value="OEU94486.1"/>
    <property type="molecule type" value="Genomic_DNA"/>
</dbReference>